<name>A0AAD6V862_9AGAR</name>
<feature type="non-terminal residue" evidence="1">
    <location>
        <position position="83"/>
    </location>
</feature>
<comment type="caution">
    <text evidence="1">The sequence shown here is derived from an EMBL/GenBank/DDBJ whole genome shotgun (WGS) entry which is preliminary data.</text>
</comment>
<evidence type="ECO:0000313" key="1">
    <source>
        <dbReference type="EMBL" id="KAJ7205519.1"/>
    </source>
</evidence>
<accession>A0AAD6V862</accession>
<dbReference type="EMBL" id="JARJCW010000043">
    <property type="protein sequence ID" value="KAJ7205519.1"/>
    <property type="molecule type" value="Genomic_DNA"/>
</dbReference>
<protein>
    <submittedName>
        <fullName evidence="1">Uncharacterized protein</fullName>
    </submittedName>
</protein>
<keyword evidence="2" id="KW-1185">Reference proteome</keyword>
<dbReference type="AlphaFoldDB" id="A0AAD6V862"/>
<reference evidence="1" key="1">
    <citation type="submission" date="2023-03" db="EMBL/GenBank/DDBJ databases">
        <title>Massive genome expansion in bonnet fungi (Mycena s.s.) driven by repeated elements and novel gene families across ecological guilds.</title>
        <authorList>
            <consortium name="Lawrence Berkeley National Laboratory"/>
            <person name="Harder C.B."/>
            <person name="Miyauchi S."/>
            <person name="Viragh M."/>
            <person name="Kuo A."/>
            <person name="Thoen E."/>
            <person name="Andreopoulos B."/>
            <person name="Lu D."/>
            <person name="Skrede I."/>
            <person name="Drula E."/>
            <person name="Henrissat B."/>
            <person name="Morin E."/>
            <person name="Kohler A."/>
            <person name="Barry K."/>
            <person name="LaButti K."/>
            <person name="Morin E."/>
            <person name="Salamov A."/>
            <person name="Lipzen A."/>
            <person name="Mereny Z."/>
            <person name="Hegedus B."/>
            <person name="Baldrian P."/>
            <person name="Stursova M."/>
            <person name="Weitz H."/>
            <person name="Taylor A."/>
            <person name="Grigoriev I.V."/>
            <person name="Nagy L.G."/>
            <person name="Martin F."/>
            <person name="Kauserud H."/>
        </authorList>
    </citation>
    <scope>NUCLEOTIDE SEQUENCE</scope>
    <source>
        <strain evidence="1">9144</strain>
    </source>
</reference>
<evidence type="ECO:0000313" key="2">
    <source>
        <dbReference type="Proteomes" id="UP001219525"/>
    </source>
</evidence>
<sequence length="83" mass="8955">MPSLFFELSLTGPPSSVIILSTSLQFLGSTTASLRDCVRELGFWSCEGVQGQQCILAHVHFDTSWAPAFLSGTGHVVLPTYLP</sequence>
<dbReference type="Proteomes" id="UP001219525">
    <property type="component" value="Unassembled WGS sequence"/>
</dbReference>
<organism evidence="1 2">
    <name type="scientific">Mycena pura</name>
    <dbReference type="NCBI Taxonomy" id="153505"/>
    <lineage>
        <taxon>Eukaryota</taxon>
        <taxon>Fungi</taxon>
        <taxon>Dikarya</taxon>
        <taxon>Basidiomycota</taxon>
        <taxon>Agaricomycotina</taxon>
        <taxon>Agaricomycetes</taxon>
        <taxon>Agaricomycetidae</taxon>
        <taxon>Agaricales</taxon>
        <taxon>Marasmiineae</taxon>
        <taxon>Mycenaceae</taxon>
        <taxon>Mycena</taxon>
    </lineage>
</organism>
<gene>
    <name evidence="1" type="ORF">GGX14DRAFT_458549</name>
</gene>
<proteinExistence type="predicted"/>